<dbReference type="EMBL" id="JAULUE010002057">
    <property type="protein sequence ID" value="KAK5889626.1"/>
    <property type="molecule type" value="Genomic_DNA"/>
</dbReference>
<reference evidence="2 3" key="1">
    <citation type="journal article" date="2023" name="Mol. Biol. Evol.">
        <title>Genomics of Secondarily Temperate Adaptation in the Only Non-Antarctic Icefish.</title>
        <authorList>
            <person name="Rivera-Colon A.G."/>
            <person name="Rayamajhi N."/>
            <person name="Minhas B.F."/>
            <person name="Madrigal G."/>
            <person name="Bilyk K.T."/>
            <person name="Yoon V."/>
            <person name="Hune M."/>
            <person name="Gregory S."/>
            <person name="Cheng C.H.C."/>
            <person name="Catchen J.M."/>
        </authorList>
    </citation>
    <scope>NUCLEOTIDE SEQUENCE [LARGE SCALE GENOMIC DNA]</scope>
    <source>
        <strain evidence="2">JC2023a</strain>
    </source>
</reference>
<dbReference type="Proteomes" id="UP001335648">
    <property type="component" value="Unassembled WGS sequence"/>
</dbReference>
<keyword evidence="3" id="KW-1185">Reference proteome</keyword>
<organism evidence="2 3">
    <name type="scientific">Champsocephalus esox</name>
    <name type="common">pike icefish</name>
    <dbReference type="NCBI Taxonomy" id="159716"/>
    <lineage>
        <taxon>Eukaryota</taxon>
        <taxon>Metazoa</taxon>
        <taxon>Chordata</taxon>
        <taxon>Craniata</taxon>
        <taxon>Vertebrata</taxon>
        <taxon>Euteleostomi</taxon>
        <taxon>Actinopterygii</taxon>
        <taxon>Neopterygii</taxon>
        <taxon>Teleostei</taxon>
        <taxon>Neoteleostei</taxon>
        <taxon>Acanthomorphata</taxon>
        <taxon>Eupercaria</taxon>
        <taxon>Perciformes</taxon>
        <taxon>Notothenioidei</taxon>
        <taxon>Channichthyidae</taxon>
        <taxon>Champsocephalus</taxon>
    </lineage>
</organism>
<dbReference type="AlphaFoldDB" id="A0AAN8GS97"/>
<name>A0AAN8GS97_9TELE</name>
<comment type="caution">
    <text evidence="2">The sequence shown here is derived from an EMBL/GenBank/DDBJ whole genome shotgun (WGS) entry which is preliminary data.</text>
</comment>
<protein>
    <submittedName>
        <fullName evidence="2">Uncharacterized protein</fullName>
    </submittedName>
</protein>
<feature type="compositionally biased region" description="Polar residues" evidence="1">
    <location>
        <begin position="91"/>
        <end position="102"/>
    </location>
</feature>
<sequence>MEECAQELRFRSGSCRKEAAESPPSVRASFLRSSACVSPHVDLYLCTTSLQSTSLNPPPAGQAGDHEGFVSAVERQRSGGGGAAEDAVKEQQLQTPQQRDPD</sequence>
<feature type="region of interest" description="Disordered" evidence="1">
    <location>
        <begin position="50"/>
        <end position="102"/>
    </location>
</feature>
<evidence type="ECO:0000313" key="3">
    <source>
        <dbReference type="Proteomes" id="UP001335648"/>
    </source>
</evidence>
<proteinExistence type="predicted"/>
<gene>
    <name evidence="2" type="ORF">CesoFtcFv8_015616</name>
</gene>
<evidence type="ECO:0000256" key="1">
    <source>
        <dbReference type="SAM" id="MobiDB-lite"/>
    </source>
</evidence>
<evidence type="ECO:0000313" key="2">
    <source>
        <dbReference type="EMBL" id="KAK5889626.1"/>
    </source>
</evidence>
<accession>A0AAN8GS97</accession>